<reference evidence="8" key="1">
    <citation type="submission" date="2022-01" db="UniProtKB">
        <authorList>
            <consortium name="EnsemblMetazoa"/>
        </authorList>
    </citation>
    <scope>IDENTIFICATION</scope>
</reference>
<dbReference type="Gene3D" id="3.30.920.20">
    <property type="entry name" value="Gas2-like domain"/>
    <property type="match status" value="1"/>
</dbReference>
<dbReference type="PANTHER" id="PTHR46756:SF18">
    <property type="entry name" value="GAS2-LIKE PROTEIN PICKLED EGGS"/>
    <property type="match status" value="1"/>
</dbReference>
<dbReference type="KEGG" id="clec:106665969"/>
<dbReference type="GO" id="GO:0031110">
    <property type="term" value="P:regulation of microtubule polymerization or depolymerization"/>
    <property type="evidence" value="ECO:0007669"/>
    <property type="project" value="TreeGrafter"/>
</dbReference>
<dbReference type="GO" id="GO:0005884">
    <property type="term" value="C:actin filament"/>
    <property type="evidence" value="ECO:0007669"/>
    <property type="project" value="TreeGrafter"/>
</dbReference>
<dbReference type="GO" id="GO:0051764">
    <property type="term" value="P:actin crosslink formation"/>
    <property type="evidence" value="ECO:0007669"/>
    <property type="project" value="TreeGrafter"/>
</dbReference>
<dbReference type="CDD" id="cd21268">
    <property type="entry name" value="CH_GAS2L1_2"/>
    <property type="match status" value="1"/>
</dbReference>
<dbReference type="GO" id="GO:0001725">
    <property type="term" value="C:stress fiber"/>
    <property type="evidence" value="ECO:0007669"/>
    <property type="project" value="TreeGrafter"/>
</dbReference>
<feature type="region of interest" description="Disordered" evidence="5">
    <location>
        <begin position="1"/>
        <end position="38"/>
    </location>
</feature>
<keyword evidence="9" id="KW-1185">Reference proteome</keyword>
<keyword evidence="3" id="KW-0206">Cytoskeleton</keyword>
<dbReference type="PROSITE" id="PS51460">
    <property type="entry name" value="GAR"/>
    <property type="match status" value="1"/>
</dbReference>
<feature type="compositionally biased region" description="Basic and acidic residues" evidence="5">
    <location>
        <begin position="10"/>
        <end position="25"/>
    </location>
</feature>
<evidence type="ECO:0000313" key="9">
    <source>
        <dbReference type="Proteomes" id="UP000494040"/>
    </source>
</evidence>
<dbReference type="InterPro" id="IPR001715">
    <property type="entry name" value="CH_dom"/>
</dbReference>
<dbReference type="Pfam" id="PF02187">
    <property type="entry name" value="GAS2"/>
    <property type="match status" value="1"/>
</dbReference>
<dbReference type="OMA" id="ANNITHM"/>
<dbReference type="GO" id="GO:0008093">
    <property type="term" value="F:cytoskeletal anchor activity"/>
    <property type="evidence" value="ECO:0007669"/>
    <property type="project" value="TreeGrafter"/>
</dbReference>
<comment type="subcellular location">
    <subcellularLocation>
        <location evidence="1">Cytoplasm</location>
        <location evidence="1">Cytoskeleton</location>
    </subcellularLocation>
</comment>
<dbReference type="PANTHER" id="PTHR46756">
    <property type="entry name" value="TRANSGELIN"/>
    <property type="match status" value="1"/>
</dbReference>
<evidence type="ECO:0000259" key="6">
    <source>
        <dbReference type="PROSITE" id="PS50021"/>
    </source>
</evidence>
<sequence length="373" mass="42349">MEPCSYVGSDRARSRSGDRSEEGARAENPPTAQSSEEDEMAVMIEQRGFRPFKSSEEYLYAMKEDLAEWLNNLYPDLYMTVDNFFDRLDTGVLLCRHANLVREYAQRYVKWKGDEGKTESKEAFNVLKYPSVKCFNSAKQGTFFARDNVSNFIAWCRHALGIIDCLLFETDDLILLKNEKNVILCLLELARCGTKFGMPAPTLILMEKEIDEEIAREADEGVDMSTDSEPEVGLGQGQIVTNDLKNLDDMVRVQVQMCKCPTQFPMIRVSEGKYRIGDTKVLIFVRLLRNHVMVRVGGGWDTLAHYLDKHDPCRCRTSHKTAVSAKMTGAKTGGPHIQIAKAKVTYERKDIRKETVWGAQPYCEPHVHVSPTP</sequence>
<dbReference type="GO" id="GO:0035371">
    <property type="term" value="C:microtubule plus-end"/>
    <property type="evidence" value="ECO:0007669"/>
    <property type="project" value="TreeGrafter"/>
</dbReference>
<dbReference type="GO" id="GO:0001578">
    <property type="term" value="P:microtubule bundle formation"/>
    <property type="evidence" value="ECO:0007669"/>
    <property type="project" value="TreeGrafter"/>
</dbReference>
<comment type="similarity">
    <text evidence="4">Belongs to the GAS2 family.</text>
</comment>
<name>A0A8I6RNN8_CIMLE</name>
<proteinExistence type="inferred from homology"/>
<evidence type="ECO:0000259" key="7">
    <source>
        <dbReference type="PROSITE" id="PS51460"/>
    </source>
</evidence>
<evidence type="ECO:0008006" key="10">
    <source>
        <dbReference type="Google" id="ProtNLM"/>
    </source>
</evidence>
<dbReference type="PROSITE" id="PS50021">
    <property type="entry name" value="CH"/>
    <property type="match status" value="1"/>
</dbReference>
<dbReference type="GO" id="GO:0008017">
    <property type="term" value="F:microtubule binding"/>
    <property type="evidence" value="ECO:0007669"/>
    <property type="project" value="InterPro"/>
</dbReference>
<dbReference type="InterPro" id="IPR003108">
    <property type="entry name" value="GAR_dom"/>
</dbReference>
<dbReference type="Gene3D" id="1.10.418.10">
    <property type="entry name" value="Calponin-like domain"/>
    <property type="match status" value="1"/>
</dbReference>
<dbReference type="SMART" id="SM00243">
    <property type="entry name" value="GAS2"/>
    <property type="match status" value="1"/>
</dbReference>
<evidence type="ECO:0000256" key="1">
    <source>
        <dbReference type="ARBA" id="ARBA00004245"/>
    </source>
</evidence>
<dbReference type="Proteomes" id="UP000494040">
    <property type="component" value="Unassembled WGS sequence"/>
</dbReference>
<dbReference type="GO" id="GO:0051015">
    <property type="term" value="F:actin filament binding"/>
    <property type="evidence" value="ECO:0007669"/>
    <property type="project" value="TreeGrafter"/>
</dbReference>
<dbReference type="InterPro" id="IPR036534">
    <property type="entry name" value="GAR_dom_sf"/>
</dbReference>
<gene>
    <name evidence="8" type="primary">106665969</name>
</gene>
<dbReference type="SUPFAM" id="SSF143575">
    <property type="entry name" value="GAS2 domain-like"/>
    <property type="match status" value="1"/>
</dbReference>
<dbReference type="EnsemblMetazoa" id="XM_014392803.2">
    <property type="protein sequence ID" value="XP_014248289.1"/>
    <property type="gene ID" value="LOC106665969"/>
</dbReference>
<evidence type="ECO:0000256" key="2">
    <source>
        <dbReference type="ARBA" id="ARBA00022490"/>
    </source>
</evidence>
<feature type="domain" description="Calponin-homology (CH)" evidence="6">
    <location>
        <begin position="60"/>
        <end position="194"/>
    </location>
</feature>
<evidence type="ECO:0000256" key="3">
    <source>
        <dbReference type="ARBA" id="ARBA00023212"/>
    </source>
</evidence>
<keyword evidence="2" id="KW-0963">Cytoplasm</keyword>
<dbReference type="GO" id="GO:1904825">
    <property type="term" value="P:protein localization to microtubule plus-end"/>
    <property type="evidence" value="ECO:0007669"/>
    <property type="project" value="TreeGrafter"/>
</dbReference>
<evidence type="ECO:0000313" key="8">
    <source>
        <dbReference type="EnsemblMetazoa" id="XP_014248289.1"/>
    </source>
</evidence>
<protein>
    <recommendedName>
        <fullName evidence="10">GAS2-like protein 1</fullName>
    </recommendedName>
</protein>
<dbReference type="OrthoDB" id="206130at2759"/>
<organism evidence="8 9">
    <name type="scientific">Cimex lectularius</name>
    <name type="common">Bed bug</name>
    <name type="synonym">Acanthia lectularia</name>
    <dbReference type="NCBI Taxonomy" id="79782"/>
    <lineage>
        <taxon>Eukaryota</taxon>
        <taxon>Metazoa</taxon>
        <taxon>Ecdysozoa</taxon>
        <taxon>Arthropoda</taxon>
        <taxon>Hexapoda</taxon>
        <taxon>Insecta</taxon>
        <taxon>Pterygota</taxon>
        <taxon>Neoptera</taxon>
        <taxon>Paraneoptera</taxon>
        <taxon>Hemiptera</taxon>
        <taxon>Heteroptera</taxon>
        <taxon>Panheteroptera</taxon>
        <taxon>Cimicomorpha</taxon>
        <taxon>Cimicidae</taxon>
        <taxon>Cimex</taxon>
    </lineage>
</organism>
<dbReference type="GO" id="GO:0005737">
    <property type="term" value="C:cytoplasm"/>
    <property type="evidence" value="ECO:0007669"/>
    <property type="project" value="TreeGrafter"/>
</dbReference>
<accession>A0A8I6RNN8</accession>
<evidence type="ECO:0000256" key="5">
    <source>
        <dbReference type="SAM" id="MobiDB-lite"/>
    </source>
</evidence>
<dbReference type="SMART" id="SM00033">
    <property type="entry name" value="CH"/>
    <property type="match status" value="1"/>
</dbReference>
<dbReference type="Pfam" id="PF00307">
    <property type="entry name" value="CH"/>
    <property type="match status" value="1"/>
</dbReference>
<dbReference type="AlphaFoldDB" id="A0A8I6RNN8"/>
<feature type="domain" description="GAR" evidence="7">
    <location>
        <begin position="242"/>
        <end position="314"/>
    </location>
</feature>
<evidence type="ECO:0000256" key="4">
    <source>
        <dbReference type="ARBA" id="ARBA00038441"/>
    </source>
</evidence>
<dbReference type="SUPFAM" id="SSF47576">
    <property type="entry name" value="Calponin-homology domain, CH-domain"/>
    <property type="match status" value="1"/>
</dbReference>
<dbReference type="InterPro" id="IPR036872">
    <property type="entry name" value="CH_dom_sf"/>
</dbReference>